<protein>
    <submittedName>
        <fullName evidence="1">DnaJ-like protein</fullName>
    </submittedName>
</protein>
<accession>A0A2P2INI2</accession>
<proteinExistence type="predicted"/>
<sequence>MKCAALVVYFLSNPASYSLISISFSFGLRKLKIGIGIIRNA</sequence>
<organism evidence="1">
    <name type="scientific">Rhizophora mucronata</name>
    <name type="common">Asiatic mangrove</name>
    <dbReference type="NCBI Taxonomy" id="61149"/>
    <lineage>
        <taxon>Eukaryota</taxon>
        <taxon>Viridiplantae</taxon>
        <taxon>Streptophyta</taxon>
        <taxon>Embryophyta</taxon>
        <taxon>Tracheophyta</taxon>
        <taxon>Spermatophyta</taxon>
        <taxon>Magnoliopsida</taxon>
        <taxon>eudicotyledons</taxon>
        <taxon>Gunneridae</taxon>
        <taxon>Pentapetalae</taxon>
        <taxon>rosids</taxon>
        <taxon>fabids</taxon>
        <taxon>Malpighiales</taxon>
        <taxon>Rhizophoraceae</taxon>
        <taxon>Rhizophora</taxon>
    </lineage>
</organism>
<dbReference type="EMBL" id="GGEC01002298">
    <property type="protein sequence ID" value="MBW82781.1"/>
    <property type="molecule type" value="Transcribed_RNA"/>
</dbReference>
<reference evidence="1" key="1">
    <citation type="submission" date="2018-02" db="EMBL/GenBank/DDBJ databases">
        <title>Rhizophora mucronata_Transcriptome.</title>
        <authorList>
            <person name="Meera S.P."/>
            <person name="Sreeshan A."/>
            <person name="Augustine A."/>
        </authorList>
    </citation>
    <scope>NUCLEOTIDE SEQUENCE</scope>
    <source>
        <tissue evidence="1">Leaf</tissue>
    </source>
</reference>
<evidence type="ECO:0000313" key="1">
    <source>
        <dbReference type="EMBL" id="MBW82781.1"/>
    </source>
</evidence>
<dbReference type="AlphaFoldDB" id="A0A2P2INI2"/>
<name>A0A2P2INI2_RHIMU</name>